<dbReference type="AlphaFoldDB" id="A0AAW2HZH8"/>
<feature type="region of interest" description="Disordered" evidence="1">
    <location>
        <begin position="694"/>
        <end position="715"/>
    </location>
</feature>
<feature type="region of interest" description="Disordered" evidence="1">
    <location>
        <begin position="554"/>
        <end position="574"/>
    </location>
</feature>
<comment type="caution">
    <text evidence="3">The sequence shown here is derived from an EMBL/GenBank/DDBJ whole genome shotgun (WGS) entry which is preliminary data.</text>
</comment>
<name>A0AAW2HZH8_9NEOP</name>
<accession>A0AAW2HZH8</accession>
<proteinExistence type="predicted"/>
<feature type="signal peptide" evidence="2">
    <location>
        <begin position="1"/>
        <end position="24"/>
    </location>
</feature>
<feature type="chain" id="PRO_5043430462" evidence="2">
    <location>
        <begin position="25"/>
        <end position="886"/>
    </location>
</feature>
<feature type="region of interest" description="Disordered" evidence="1">
    <location>
        <begin position="854"/>
        <end position="886"/>
    </location>
</feature>
<evidence type="ECO:0000256" key="2">
    <source>
        <dbReference type="SAM" id="SignalP"/>
    </source>
</evidence>
<protein>
    <submittedName>
        <fullName evidence="3">Uncharacterized protein</fullName>
    </submittedName>
</protein>
<gene>
    <name evidence="3" type="ORF">PYX00_003231</name>
</gene>
<feature type="compositionally biased region" description="Low complexity" evidence="1">
    <location>
        <begin position="871"/>
        <end position="886"/>
    </location>
</feature>
<feature type="compositionally biased region" description="Basic and acidic residues" evidence="1">
    <location>
        <begin position="756"/>
        <end position="770"/>
    </location>
</feature>
<evidence type="ECO:0000313" key="3">
    <source>
        <dbReference type="EMBL" id="KAL0275370.1"/>
    </source>
</evidence>
<feature type="compositionally biased region" description="Basic and acidic residues" evidence="1">
    <location>
        <begin position="854"/>
        <end position="870"/>
    </location>
</feature>
<sequence length="886" mass="101756">MRHIMKSLCFSIPLLLYSFEFIYTHHLNVGTVLFTKSDLCKKCWTDSERRLLNAREVMQGVLPDPECMNVGNSTTISLLLEYFQSCYSVISQTASGKSQHMMFLALSDALGGYLKAHVLPTIRHAYYAGQIKYSDARKVFRFYQEIKDFLRTNGAGWAEPRINSWRSNVRPLKLTTKGCEMACSQLYFSDEGKLQKFLENSGKTMITNTTSPPKVTKSELKSSMPLLGRYLEEDMAVKQKLLDLINAVKKQKYTDSHPADYDIDLSELESTGRNFQKIEKMRNEVNRLRDRLFLSSQLAPESDSLDGDRSNFTRRGIMRRWKRDDASYRVPRKQEAPRAKLVIPLPVLDDPDKPQTIGVPFKSKPLRNLRSPQSVSILVRYYITVLKCLVFKSTDKTDLLHFNVQFKSWLNTEIIPHLNDEDWYPAFGGVLRVIETIKIMSSDECEKCQYQPNTNDIGFLFEKGFPLDASDDYKKEEVPDSQFQGRYHTADSRTFMTAIALGAVFASIVTISACIYCCYPLKGFGKWGGKKSASEPSNSFIVQCFVKFFKRNEDEKPEEQNKEPTPPPPPQIKDDMRQLYKEEESEETSRSSAQIWCVLNRETTANRDSSPSVEHSGSECNYDNSLFFRGNNPPRSLKSRAEYIASQDDLSTTNLKNNNNETIVLPAQISPLPSNLPANLTSFWPFSDFRDEVNARNQSRDRVEKRESRKRDSDELRGIVAKRDRDQFQTIWRREMGVEQTSESCPEIIVHRKKARDLAEMRKEDRDETSIKSTYSENSNSDDIKKRVVFTKRSRKHFDYPESYRYSYNSTPNSYTSSQGEDDVRMEFYGHIAACHNAFAKSLGHDIPEVMHKAIDTTRTKQKDMSDSDRGTTSSGECTSSEKQAP</sequence>
<feature type="region of interest" description="Disordered" evidence="1">
    <location>
        <begin position="756"/>
        <end position="779"/>
    </location>
</feature>
<organism evidence="3">
    <name type="scientific">Menopon gallinae</name>
    <name type="common">poultry shaft louse</name>
    <dbReference type="NCBI Taxonomy" id="328185"/>
    <lineage>
        <taxon>Eukaryota</taxon>
        <taxon>Metazoa</taxon>
        <taxon>Ecdysozoa</taxon>
        <taxon>Arthropoda</taxon>
        <taxon>Hexapoda</taxon>
        <taxon>Insecta</taxon>
        <taxon>Pterygota</taxon>
        <taxon>Neoptera</taxon>
        <taxon>Paraneoptera</taxon>
        <taxon>Psocodea</taxon>
        <taxon>Troctomorpha</taxon>
        <taxon>Phthiraptera</taxon>
        <taxon>Amblycera</taxon>
        <taxon>Menoponidae</taxon>
        <taxon>Menopon</taxon>
    </lineage>
</organism>
<dbReference type="EMBL" id="JARGDH010000002">
    <property type="protein sequence ID" value="KAL0275370.1"/>
    <property type="molecule type" value="Genomic_DNA"/>
</dbReference>
<keyword evidence="2" id="KW-0732">Signal</keyword>
<evidence type="ECO:0000256" key="1">
    <source>
        <dbReference type="SAM" id="MobiDB-lite"/>
    </source>
</evidence>
<reference evidence="3" key="1">
    <citation type="journal article" date="2024" name="Gigascience">
        <title>Chromosome-level genome of the poultry shaft louse Menopon gallinae provides insight into the host-switching and adaptive evolution of parasitic lice.</title>
        <authorList>
            <person name="Xu Y."/>
            <person name="Ma L."/>
            <person name="Liu S."/>
            <person name="Liang Y."/>
            <person name="Liu Q."/>
            <person name="He Z."/>
            <person name="Tian L."/>
            <person name="Duan Y."/>
            <person name="Cai W."/>
            <person name="Li H."/>
            <person name="Song F."/>
        </authorList>
    </citation>
    <scope>NUCLEOTIDE SEQUENCE</scope>
    <source>
        <strain evidence="3">Cailab_2023a</strain>
    </source>
</reference>